<keyword evidence="1" id="KW-0812">Transmembrane</keyword>
<protein>
    <submittedName>
        <fullName evidence="2">Uncharacterized protein</fullName>
    </submittedName>
</protein>
<proteinExistence type="predicted"/>
<organism evidence="2 3">
    <name type="scientific">Sphingobacterium bambusae</name>
    <dbReference type="NCBI Taxonomy" id="662858"/>
    <lineage>
        <taxon>Bacteria</taxon>
        <taxon>Pseudomonadati</taxon>
        <taxon>Bacteroidota</taxon>
        <taxon>Sphingobacteriia</taxon>
        <taxon>Sphingobacteriales</taxon>
        <taxon>Sphingobacteriaceae</taxon>
        <taxon>Sphingobacterium</taxon>
    </lineage>
</organism>
<dbReference type="RefSeq" id="WP_320182426.1">
    <property type="nucleotide sequence ID" value="NZ_CP138332.1"/>
</dbReference>
<dbReference type="Proteomes" id="UP001597525">
    <property type="component" value="Unassembled WGS sequence"/>
</dbReference>
<evidence type="ECO:0000313" key="3">
    <source>
        <dbReference type="Proteomes" id="UP001597525"/>
    </source>
</evidence>
<gene>
    <name evidence="2" type="ORF">ACFS7Y_04980</name>
</gene>
<name>A0ABW6BDE2_9SPHI</name>
<accession>A0ABW6BDE2</accession>
<evidence type="ECO:0000313" key="2">
    <source>
        <dbReference type="EMBL" id="MFD2966725.1"/>
    </source>
</evidence>
<comment type="caution">
    <text evidence="2">The sequence shown here is derived from an EMBL/GenBank/DDBJ whole genome shotgun (WGS) entry which is preliminary data.</text>
</comment>
<reference evidence="3" key="1">
    <citation type="journal article" date="2019" name="Int. J. Syst. Evol. Microbiol.">
        <title>The Global Catalogue of Microorganisms (GCM) 10K type strain sequencing project: providing services to taxonomists for standard genome sequencing and annotation.</title>
        <authorList>
            <consortium name="The Broad Institute Genomics Platform"/>
            <consortium name="The Broad Institute Genome Sequencing Center for Infectious Disease"/>
            <person name="Wu L."/>
            <person name="Ma J."/>
        </authorList>
    </citation>
    <scope>NUCLEOTIDE SEQUENCE [LARGE SCALE GENOMIC DNA]</scope>
    <source>
        <strain evidence="3">KCTC 22814</strain>
    </source>
</reference>
<dbReference type="EMBL" id="JBHUPB010000004">
    <property type="protein sequence ID" value="MFD2966725.1"/>
    <property type="molecule type" value="Genomic_DNA"/>
</dbReference>
<keyword evidence="1" id="KW-0472">Membrane</keyword>
<keyword evidence="3" id="KW-1185">Reference proteome</keyword>
<feature type="transmembrane region" description="Helical" evidence="1">
    <location>
        <begin position="9"/>
        <end position="28"/>
    </location>
</feature>
<keyword evidence="1" id="KW-1133">Transmembrane helix</keyword>
<evidence type="ECO:0000256" key="1">
    <source>
        <dbReference type="SAM" id="Phobius"/>
    </source>
</evidence>
<sequence>MIRLQSDELIALILKVTAILVYIQYYSLAEGVKGGSDKVT</sequence>